<keyword evidence="3" id="KW-1185">Reference proteome</keyword>
<evidence type="ECO:0000313" key="3">
    <source>
        <dbReference type="Proteomes" id="UP000324222"/>
    </source>
</evidence>
<proteinExistence type="predicted"/>
<organism evidence="2 3">
    <name type="scientific">Portunus trituberculatus</name>
    <name type="common">Swimming crab</name>
    <name type="synonym">Neptunus trituberculatus</name>
    <dbReference type="NCBI Taxonomy" id="210409"/>
    <lineage>
        <taxon>Eukaryota</taxon>
        <taxon>Metazoa</taxon>
        <taxon>Ecdysozoa</taxon>
        <taxon>Arthropoda</taxon>
        <taxon>Crustacea</taxon>
        <taxon>Multicrustacea</taxon>
        <taxon>Malacostraca</taxon>
        <taxon>Eumalacostraca</taxon>
        <taxon>Eucarida</taxon>
        <taxon>Decapoda</taxon>
        <taxon>Pleocyemata</taxon>
        <taxon>Brachyura</taxon>
        <taxon>Eubrachyura</taxon>
        <taxon>Portunoidea</taxon>
        <taxon>Portunidae</taxon>
        <taxon>Portuninae</taxon>
        <taxon>Portunus</taxon>
    </lineage>
</organism>
<dbReference type="Proteomes" id="UP000324222">
    <property type="component" value="Unassembled WGS sequence"/>
</dbReference>
<evidence type="ECO:0000256" key="1">
    <source>
        <dbReference type="SAM" id="MobiDB-lite"/>
    </source>
</evidence>
<comment type="caution">
    <text evidence="2">The sequence shown here is derived from an EMBL/GenBank/DDBJ whole genome shotgun (WGS) entry which is preliminary data.</text>
</comment>
<evidence type="ECO:0000313" key="2">
    <source>
        <dbReference type="EMBL" id="MPC78443.1"/>
    </source>
</evidence>
<protein>
    <submittedName>
        <fullName evidence="2">Uncharacterized protein</fullName>
    </submittedName>
</protein>
<gene>
    <name evidence="2" type="ORF">E2C01_072929</name>
</gene>
<reference evidence="2 3" key="1">
    <citation type="submission" date="2019-05" db="EMBL/GenBank/DDBJ databases">
        <title>Another draft genome of Portunus trituberculatus and its Hox gene families provides insights of decapod evolution.</title>
        <authorList>
            <person name="Jeong J.-H."/>
            <person name="Song I."/>
            <person name="Kim S."/>
            <person name="Choi T."/>
            <person name="Kim D."/>
            <person name="Ryu S."/>
            <person name="Kim W."/>
        </authorList>
    </citation>
    <scope>NUCLEOTIDE SEQUENCE [LARGE SCALE GENOMIC DNA]</scope>
    <source>
        <tissue evidence="2">Muscle</tissue>
    </source>
</reference>
<feature type="region of interest" description="Disordered" evidence="1">
    <location>
        <begin position="123"/>
        <end position="161"/>
    </location>
</feature>
<sequence>MAVPCFPSAVKAFLHITAPTLFTCPPLRVVRRALVSCQTRIPLVNMLHVPFLFHRRNTGLGAWKEGGGAATAAAIGGKGDGGQLSAMPRQSALEVAARPQIGPAPVRGSQPIPSRRRALRVRPSFPPLGSLLPGRRTKRGIGGGDLIDSGHLGRYSPAGHH</sequence>
<dbReference type="AlphaFoldDB" id="A0A5B7I808"/>
<accession>A0A5B7I808</accession>
<dbReference type="EMBL" id="VSRR010048435">
    <property type="protein sequence ID" value="MPC78443.1"/>
    <property type="molecule type" value="Genomic_DNA"/>
</dbReference>
<name>A0A5B7I808_PORTR</name>